<dbReference type="Proteomes" id="UP001060215">
    <property type="component" value="Chromosome 9"/>
</dbReference>
<name>A0ACC0GU08_9ERIC</name>
<accession>A0ACC0GU08</accession>
<protein>
    <submittedName>
        <fullName evidence="1">Caffeic acid 3-O-methyltransferase 1</fullName>
    </submittedName>
</protein>
<reference evidence="1 2" key="1">
    <citation type="journal article" date="2022" name="Plant J.">
        <title>Chromosome-level genome of Camellia lanceoleosa provides a valuable resource for understanding genome evolution and self-incompatibility.</title>
        <authorList>
            <person name="Gong W."/>
            <person name="Xiao S."/>
            <person name="Wang L."/>
            <person name="Liao Z."/>
            <person name="Chang Y."/>
            <person name="Mo W."/>
            <person name="Hu G."/>
            <person name="Li W."/>
            <person name="Zhao G."/>
            <person name="Zhu H."/>
            <person name="Hu X."/>
            <person name="Ji K."/>
            <person name="Xiang X."/>
            <person name="Song Q."/>
            <person name="Yuan D."/>
            <person name="Jin S."/>
            <person name="Zhang L."/>
        </authorList>
    </citation>
    <scope>NUCLEOTIDE SEQUENCE [LARGE SCALE GENOMIC DNA]</scope>
    <source>
        <strain evidence="1">SQ_2022a</strain>
    </source>
</reference>
<organism evidence="1 2">
    <name type="scientific">Camellia lanceoleosa</name>
    <dbReference type="NCBI Taxonomy" id="1840588"/>
    <lineage>
        <taxon>Eukaryota</taxon>
        <taxon>Viridiplantae</taxon>
        <taxon>Streptophyta</taxon>
        <taxon>Embryophyta</taxon>
        <taxon>Tracheophyta</taxon>
        <taxon>Spermatophyta</taxon>
        <taxon>Magnoliopsida</taxon>
        <taxon>eudicotyledons</taxon>
        <taxon>Gunneridae</taxon>
        <taxon>Pentapetalae</taxon>
        <taxon>asterids</taxon>
        <taxon>Ericales</taxon>
        <taxon>Theaceae</taxon>
        <taxon>Camellia</taxon>
    </lineage>
</organism>
<dbReference type="EMBL" id="CM045766">
    <property type="protein sequence ID" value="KAI8003591.1"/>
    <property type="molecule type" value="Genomic_DNA"/>
</dbReference>
<keyword evidence="2" id="KW-1185">Reference proteome</keyword>
<comment type="caution">
    <text evidence="1">The sequence shown here is derived from an EMBL/GenBank/DDBJ whole genome shotgun (WGS) entry which is preliminary data.</text>
</comment>
<evidence type="ECO:0000313" key="2">
    <source>
        <dbReference type="Proteomes" id="UP001060215"/>
    </source>
</evidence>
<evidence type="ECO:0000313" key="1">
    <source>
        <dbReference type="EMBL" id="KAI8003591.1"/>
    </source>
</evidence>
<sequence length="353" mass="38835">MVSKESHLKHSFHDEEDDDEAFAYASQLSTCHIFPTAMNAAVELKLFDIVARAGTVISAAEITSRLVPAAEANPDAAAMLDRLLSLLVSHSLLTCSAHTLEDGSSERLYGLAPAGKYFVENDEERGSLAPLPHLKDAILEGGNQFKKEHGMTIFQYMDIDPTLKQVFNRSMATKTSVDMKKILETYKGLEGLTSLVDVGGGIGTTLTVVVSKYPSIKGINFDLPWVIQSAPSYPGIEHVGGDMLTAIPKADAIMIKNVLHNWRDEQCVRILKNCYKALPEKGKVLIIDIVMPEIPDSSVGDKYATQLDNIMLLQPGGKERTKKELETLFKSSGFSNYQFIPCPGAFYVMELYK</sequence>
<gene>
    <name evidence="1" type="ORF">LOK49_LG08G01780</name>
</gene>
<proteinExistence type="predicted"/>